<dbReference type="AlphaFoldDB" id="A0A1F5WGP2"/>
<feature type="transmembrane region" description="Helical" evidence="1">
    <location>
        <begin position="12"/>
        <end position="34"/>
    </location>
</feature>
<protein>
    <recommendedName>
        <fullName evidence="2">Peptidoglycan binding-like domain-containing protein</fullName>
    </recommendedName>
</protein>
<name>A0A1F5WGP2_9BACT</name>
<dbReference type="EMBL" id="MFHQ01000001">
    <property type="protein sequence ID" value="OGF74882.1"/>
    <property type="molecule type" value="Genomic_DNA"/>
</dbReference>
<dbReference type="STRING" id="1798338.A3J56_01415"/>
<proteinExistence type="predicted"/>
<dbReference type="SUPFAM" id="SSF81296">
    <property type="entry name" value="E set domains"/>
    <property type="match status" value="1"/>
</dbReference>
<dbReference type="InterPro" id="IPR014756">
    <property type="entry name" value="Ig_E-set"/>
</dbReference>
<reference evidence="3 4" key="1">
    <citation type="journal article" date="2016" name="Nat. Commun.">
        <title>Thousands of microbial genomes shed light on interconnected biogeochemical processes in an aquifer system.</title>
        <authorList>
            <person name="Anantharaman K."/>
            <person name="Brown C.T."/>
            <person name="Hug L.A."/>
            <person name="Sharon I."/>
            <person name="Castelle C.J."/>
            <person name="Probst A.J."/>
            <person name="Thomas B.C."/>
            <person name="Singh A."/>
            <person name="Wilkins M.J."/>
            <person name="Karaoz U."/>
            <person name="Brodie E.L."/>
            <person name="Williams K.H."/>
            <person name="Hubbard S.S."/>
            <person name="Banfield J.F."/>
        </authorList>
    </citation>
    <scope>NUCLEOTIDE SEQUENCE [LARGE SCALE GENOMIC DNA]</scope>
</reference>
<evidence type="ECO:0000259" key="2">
    <source>
        <dbReference type="Pfam" id="PF01471"/>
    </source>
</evidence>
<dbReference type="Pfam" id="PF01471">
    <property type="entry name" value="PG_binding_1"/>
    <property type="match status" value="1"/>
</dbReference>
<organism evidence="3 4">
    <name type="scientific">Candidatus Giovannonibacteria bacterium RIFCSPHIGHO2_02_FULL_46_20</name>
    <dbReference type="NCBI Taxonomy" id="1798338"/>
    <lineage>
        <taxon>Bacteria</taxon>
        <taxon>Candidatus Giovannoniibacteriota</taxon>
    </lineage>
</organism>
<accession>A0A1F5WGP2</accession>
<keyword evidence="1" id="KW-1133">Transmembrane helix</keyword>
<keyword evidence="1" id="KW-0812">Transmembrane</keyword>
<dbReference type="InterPro" id="IPR013783">
    <property type="entry name" value="Ig-like_fold"/>
</dbReference>
<evidence type="ECO:0000313" key="3">
    <source>
        <dbReference type="EMBL" id="OGF74882.1"/>
    </source>
</evidence>
<dbReference type="Gene3D" id="1.10.101.10">
    <property type="entry name" value="PGBD-like superfamily/PGBD"/>
    <property type="match status" value="1"/>
</dbReference>
<comment type="caution">
    <text evidence="3">The sequence shown here is derived from an EMBL/GenBank/DDBJ whole genome shotgun (WGS) entry which is preliminary data.</text>
</comment>
<feature type="domain" description="Peptidoglycan binding-like" evidence="2">
    <location>
        <begin position="52"/>
        <end position="101"/>
    </location>
</feature>
<dbReference type="Gene3D" id="2.60.40.10">
    <property type="entry name" value="Immunoglobulins"/>
    <property type="match status" value="1"/>
</dbReference>
<keyword evidence="1" id="KW-0472">Membrane</keyword>
<gene>
    <name evidence="3" type="ORF">A3J56_01415</name>
</gene>
<dbReference type="InterPro" id="IPR002477">
    <property type="entry name" value="Peptidoglycan-bd-like"/>
</dbReference>
<evidence type="ECO:0000256" key="1">
    <source>
        <dbReference type="SAM" id="Phobius"/>
    </source>
</evidence>
<dbReference type="Proteomes" id="UP000178406">
    <property type="component" value="Unassembled WGS sequence"/>
</dbReference>
<evidence type="ECO:0000313" key="4">
    <source>
        <dbReference type="Proteomes" id="UP000178406"/>
    </source>
</evidence>
<sequence length="309" mass="33446">MVLFGYMREAGVKLLFFVVILGFIYAFFFVSVFAQTIGACEFSRPLTVGVIGEDVRCLQRYLNNAGFFVAVSGAGSPGNETTFFGPLTRLAVVRWQAANAISPAAGYFGGISQKKYKQLAGTSIPKTTLSDLQAAPLSSSTQPSFSLPTVSLPMIISITPQTIRRGEVVTILGDGFTETGNTIVAQFGPIVQTENNALSRDGKTISFVFSPPKPQRITAEDFNKLPSSALMGLNQTLSSRGLSLGDLVENINTPYQGIHSEQELDAILQQEGRSITDLRDPFVVTVKNARGETRAPYPVHAIRDFSFTN</sequence>
<dbReference type="InterPro" id="IPR036365">
    <property type="entry name" value="PGBD-like_sf"/>
</dbReference>
<dbReference type="InterPro" id="IPR036366">
    <property type="entry name" value="PGBDSf"/>
</dbReference>
<dbReference type="SUPFAM" id="SSF47090">
    <property type="entry name" value="PGBD-like"/>
    <property type="match status" value="1"/>
</dbReference>